<evidence type="ECO:0008006" key="4">
    <source>
        <dbReference type="Google" id="ProtNLM"/>
    </source>
</evidence>
<gene>
    <name evidence="2" type="ORF">UX19_C0005G0013</name>
</gene>
<evidence type="ECO:0000313" key="2">
    <source>
        <dbReference type="EMBL" id="KKU12181.1"/>
    </source>
</evidence>
<dbReference type="AlphaFoldDB" id="A0A0G1MV58"/>
<dbReference type="Proteomes" id="UP000034653">
    <property type="component" value="Unassembled WGS sequence"/>
</dbReference>
<keyword evidence="1" id="KW-0812">Transmembrane</keyword>
<name>A0A0G1MV58_9BACT</name>
<accession>A0A0G1MV58</accession>
<reference evidence="2 3" key="1">
    <citation type="journal article" date="2015" name="Nature">
        <title>rRNA introns, odd ribosomes, and small enigmatic genomes across a large radiation of phyla.</title>
        <authorList>
            <person name="Brown C.T."/>
            <person name="Hug L.A."/>
            <person name="Thomas B.C."/>
            <person name="Sharon I."/>
            <person name="Castelle C.J."/>
            <person name="Singh A."/>
            <person name="Wilkins M.J."/>
            <person name="Williams K.H."/>
            <person name="Banfield J.F."/>
        </authorList>
    </citation>
    <scope>NUCLEOTIDE SEQUENCE [LARGE SCALE GENOMIC DNA]</scope>
</reference>
<keyword evidence="1" id="KW-1133">Transmembrane helix</keyword>
<dbReference type="EMBL" id="LCLG01000005">
    <property type="protein sequence ID" value="KKU12181.1"/>
    <property type="molecule type" value="Genomic_DNA"/>
</dbReference>
<evidence type="ECO:0000313" key="3">
    <source>
        <dbReference type="Proteomes" id="UP000034653"/>
    </source>
</evidence>
<organism evidence="2 3">
    <name type="scientific">Candidatus Woesebacteria bacterium GW2011_GWA1_45_8</name>
    <dbReference type="NCBI Taxonomy" id="1618559"/>
    <lineage>
        <taxon>Bacteria</taxon>
        <taxon>Candidatus Woeseibacteriota</taxon>
    </lineage>
</organism>
<keyword evidence="1" id="KW-0472">Membrane</keyword>
<protein>
    <recommendedName>
        <fullName evidence="4">Integral membrane protein</fullName>
    </recommendedName>
</protein>
<dbReference type="InterPro" id="IPR043993">
    <property type="entry name" value="T4SS_pilin"/>
</dbReference>
<comment type="caution">
    <text evidence="2">The sequence shown here is derived from an EMBL/GenBank/DDBJ whole genome shotgun (WGS) entry which is preliminary data.</text>
</comment>
<evidence type="ECO:0000256" key="1">
    <source>
        <dbReference type="SAM" id="Phobius"/>
    </source>
</evidence>
<feature type="transmembrane region" description="Helical" evidence="1">
    <location>
        <begin position="43"/>
        <end position="67"/>
    </location>
</feature>
<sequence>MHNLIAIREQIIPGFFEGIGPLGLQNRAASDAPTLFNTFISNVIGILTIVAAIWFTFTLISGAISVITSGGDKNKIAEARGRIMMGLVGLVIVIVSIFLIELIGTLIGFDLILNPAEFINQYRF</sequence>
<dbReference type="Pfam" id="PF18895">
    <property type="entry name" value="T4SS_pilin"/>
    <property type="match status" value="1"/>
</dbReference>
<proteinExistence type="predicted"/>
<feature type="transmembrane region" description="Helical" evidence="1">
    <location>
        <begin position="87"/>
        <end position="109"/>
    </location>
</feature>